<accession>A0A6B0TQ37</accession>
<evidence type="ECO:0000313" key="2">
    <source>
        <dbReference type="Proteomes" id="UP000436016"/>
    </source>
</evidence>
<name>A0A6B0TQ37_9RHOB</name>
<evidence type="ECO:0008006" key="3">
    <source>
        <dbReference type="Google" id="ProtNLM"/>
    </source>
</evidence>
<gene>
    <name evidence="1" type="ORF">GSH16_11390</name>
</gene>
<proteinExistence type="predicted"/>
<evidence type="ECO:0000313" key="1">
    <source>
        <dbReference type="EMBL" id="MXU66056.1"/>
    </source>
</evidence>
<comment type="caution">
    <text evidence="1">The sequence shown here is derived from an EMBL/GenBank/DDBJ whole genome shotgun (WGS) entry which is preliminary data.</text>
</comment>
<keyword evidence="2" id="KW-1185">Reference proteome</keyword>
<dbReference type="Proteomes" id="UP000436016">
    <property type="component" value="Unassembled WGS sequence"/>
</dbReference>
<reference evidence="1 2" key="1">
    <citation type="submission" date="2019-12" db="EMBL/GenBank/DDBJ databases">
        <title>Strain KN286 was isolated from seawater, which was collected from Caroline Seamount in the tropical western Pacific.</title>
        <authorList>
            <person name="Wang Q."/>
        </authorList>
    </citation>
    <scope>NUCLEOTIDE SEQUENCE [LARGE SCALE GENOMIC DNA]</scope>
    <source>
        <strain evidence="1 2">KN286</strain>
    </source>
</reference>
<dbReference type="EMBL" id="WUWG01000003">
    <property type="protein sequence ID" value="MXU66056.1"/>
    <property type="molecule type" value="Genomic_DNA"/>
</dbReference>
<protein>
    <recommendedName>
        <fullName evidence="3">Replication initiation factor</fullName>
    </recommendedName>
</protein>
<sequence length="382" mass="42551">MMADILHSGFDGLKFTIQTDIPDAFRAQLASAKEHAKKSFADSQLQFGPFTLSVTNKGARGFTTHTGDFGAVWLFQDPQDRIQNNPGITVDFRAFGLATGGLAGAEQHFRACMEAFGIKYVETQLRVTRADFAVDILAPWFEPDREALVVPPGTRVTEYTGVAETATVSSGARVIGLRAGAVANRQLAIYDKRAEVIQQKKMGWLTIWNAAREEAGKPPLDLSDRDKSQVWRFEMRLGSKQLRNKFEIRDWQDLQDVIGDAFTDALGRMRYCVPTPDSNRARWPTHELWSRFEGVVENDLMANCAGVLPSDVIQANRAAKMRELDAQLAGLFVTRAAMSEVTAEAFPEFLESHVEALLRQMQEHPVSLADRIAKAGAKYQLR</sequence>
<dbReference type="AlphaFoldDB" id="A0A6B0TQ37"/>
<organism evidence="1 2">
    <name type="scientific">Oceanomicrobium pacificus</name>
    <dbReference type="NCBI Taxonomy" id="2692916"/>
    <lineage>
        <taxon>Bacteria</taxon>
        <taxon>Pseudomonadati</taxon>
        <taxon>Pseudomonadota</taxon>
        <taxon>Alphaproteobacteria</taxon>
        <taxon>Rhodobacterales</taxon>
        <taxon>Paracoccaceae</taxon>
        <taxon>Oceanomicrobium</taxon>
    </lineage>
</organism>